<name>A0ABW4L8Y7_9MICO</name>
<dbReference type="Proteomes" id="UP001597277">
    <property type="component" value="Unassembled WGS sequence"/>
</dbReference>
<keyword evidence="3 5" id="KW-0698">rRNA processing</keyword>
<comment type="domain">
    <text evidence="5">The PRC barrel domain binds ribosomal protein uS19.</text>
</comment>
<dbReference type="SUPFAM" id="SSF50447">
    <property type="entry name" value="Translation proteins"/>
    <property type="match status" value="1"/>
</dbReference>
<evidence type="ECO:0000256" key="2">
    <source>
        <dbReference type="ARBA" id="ARBA00022517"/>
    </source>
</evidence>
<sequence>MLLTVAVVGAPHGLRGEVRLDVRTDEPARRLAVGRSLETDPADAGPLTVARTRTHQGVTYVLFAEARDRTAAEALRGIRLVVETDEEEAADEPGADDAWYPHELVGLRAVHTDGRDLGEVIEVEHLPAHDVLVVAAPDEGEPTGPEATAEVRVPFVTALVPTVDLEAGTVTLDPPHGLFPGDPADVADGEDGPDDGGPTARTGERNG</sequence>
<feature type="domain" description="Ribosome maturation factor RimM PRC barrel" evidence="8">
    <location>
        <begin position="102"/>
        <end position="178"/>
    </location>
</feature>
<feature type="domain" description="RimM N-terminal" evidence="7">
    <location>
        <begin position="5"/>
        <end position="85"/>
    </location>
</feature>
<dbReference type="RefSeq" id="WP_388009581.1">
    <property type="nucleotide sequence ID" value="NZ_JBHUEE010000009.1"/>
</dbReference>
<proteinExistence type="inferred from homology"/>
<comment type="subcellular location">
    <subcellularLocation>
        <location evidence="5">Cytoplasm</location>
    </subcellularLocation>
</comment>
<evidence type="ECO:0000259" key="8">
    <source>
        <dbReference type="Pfam" id="PF24986"/>
    </source>
</evidence>
<dbReference type="InterPro" id="IPR009000">
    <property type="entry name" value="Transl_B-barrel_sf"/>
</dbReference>
<evidence type="ECO:0000256" key="6">
    <source>
        <dbReference type="SAM" id="MobiDB-lite"/>
    </source>
</evidence>
<dbReference type="PANTHER" id="PTHR33692:SF1">
    <property type="entry name" value="RIBOSOME MATURATION FACTOR RIMM"/>
    <property type="match status" value="1"/>
</dbReference>
<dbReference type="InterPro" id="IPR011033">
    <property type="entry name" value="PRC_barrel-like_sf"/>
</dbReference>
<comment type="caution">
    <text evidence="9">The sequence shown here is derived from an EMBL/GenBank/DDBJ whole genome shotgun (WGS) entry which is preliminary data.</text>
</comment>
<evidence type="ECO:0000256" key="1">
    <source>
        <dbReference type="ARBA" id="ARBA00022490"/>
    </source>
</evidence>
<feature type="compositionally biased region" description="Acidic residues" evidence="6">
    <location>
        <begin position="185"/>
        <end position="194"/>
    </location>
</feature>
<keyword evidence="2 5" id="KW-0690">Ribosome biogenesis</keyword>
<comment type="function">
    <text evidence="5">An accessory protein needed during the final step in the assembly of 30S ribosomal subunit, possibly for assembly of the head region. Essential for efficient processing of 16S rRNA. May be needed both before and after RbfA during the maturation of 16S rRNA. It has affinity for free ribosomal 30S subunits but not for 70S ribosomes.</text>
</comment>
<comment type="similarity">
    <text evidence="5">Belongs to the RimM family.</text>
</comment>
<dbReference type="InterPro" id="IPR002676">
    <property type="entry name" value="RimM_N"/>
</dbReference>
<evidence type="ECO:0000313" key="9">
    <source>
        <dbReference type="EMBL" id="MFD1719392.1"/>
    </source>
</evidence>
<evidence type="ECO:0000256" key="3">
    <source>
        <dbReference type="ARBA" id="ARBA00022552"/>
    </source>
</evidence>
<dbReference type="Gene3D" id="2.40.30.60">
    <property type="entry name" value="RimM"/>
    <property type="match status" value="1"/>
</dbReference>
<evidence type="ECO:0000259" key="7">
    <source>
        <dbReference type="Pfam" id="PF01782"/>
    </source>
</evidence>
<comment type="subunit">
    <text evidence="5">Binds ribosomal protein uS19.</text>
</comment>
<dbReference type="PANTHER" id="PTHR33692">
    <property type="entry name" value="RIBOSOME MATURATION FACTOR RIMM"/>
    <property type="match status" value="1"/>
</dbReference>
<dbReference type="EMBL" id="JBHUEE010000009">
    <property type="protein sequence ID" value="MFD1719392.1"/>
    <property type="molecule type" value="Genomic_DNA"/>
</dbReference>
<feature type="region of interest" description="Disordered" evidence="6">
    <location>
        <begin position="171"/>
        <end position="207"/>
    </location>
</feature>
<protein>
    <recommendedName>
        <fullName evidence="5">Ribosome maturation factor RimM</fullName>
    </recommendedName>
</protein>
<dbReference type="HAMAP" id="MF_00014">
    <property type="entry name" value="Ribosome_mat_RimM"/>
    <property type="match status" value="1"/>
</dbReference>
<dbReference type="Pfam" id="PF01782">
    <property type="entry name" value="RimM"/>
    <property type="match status" value="1"/>
</dbReference>
<reference evidence="10" key="1">
    <citation type="journal article" date="2019" name="Int. J. Syst. Evol. Microbiol.">
        <title>The Global Catalogue of Microorganisms (GCM) 10K type strain sequencing project: providing services to taxonomists for standard genome sequencing and annotation.</title>
        <authorList>
            <consortium name="The Broad Institute Genomics Platform"/>
            <consortium name="The Broad Institute Genome Sequencing Center for Infectious Disease"/>
            <person name="Wu L."/>
            <person name="Ma J."/>
        </authorList>
    </citation>
    <scope>NUCLEOTIDE SEQUENCE [LARGE SCALE GENOMIC DNA]</scope>
    <source>
        <strain evidence="10">JCM 17130</strain>
    </source>
</reference>
<gene>
    <name evidence="5 9" type="primary">rimM</name>
    <name evidence="9" type="ORF">ACFSE6_16230</name>
</gene>
<keyword evidence="1 5" id="KW-0963">Cytoplasm</keyword>
<organism evidence="9 10">
    <name type="scientific">Georgenia deserti</name>
    <dbReference type="NCBI Taxonomy" id="2093781"/>
    <lineage>
        <taxon>Bacteria</taxon>
        <taxon>Bacillati</taxon>
        <taxon>Actinomycetota</taxon>
        <taxon>Actinomycetes</taxon>
        <taxon>Micrococcales</taxon>
        <taxon>Bogoriellaceae</taxon>
        <taxon>Georgenia</taxon>
    </lineage>
</organism>
<dbReference type="InterPro" id="IPR011961">
    <property type="entry name" value="RimM"/>
</dbReference>
<dbReference type="InterPro" id="IPR036976">
    <property type="entry name" value="RimM_N_sf"/>
</dbReference>
<evidence type="ECO:0000313" key="10">
    <source>
        <dbReference type="Proteomes" id="UP001597277"/>
    </source>
</evidence>
<evidence type="ECO:0000256" key="4">
    <source>
        <dbReference type="ARBA" id="ARBA00023186"/>
    </source>
</evidence>
<keyword evidence="10" id="KW-1185">Reference proteome</keyword>
<accession>A0ABW4L8Y7</accession>
<dbReference type="InterPro" id="IPR056792">
    <property type="entry name" value="PRC_RimM"/>
</dbReference>
<dbReference type="NCBIfam" id="TIGR02273">
    <property type="entry name" value="16S_RimM"/>
    <property type="match status" value="1"/>
</dbReference>
<evidence type="ECO:0000256" key="5">
    <source>
        <dbReference type="HAMAP-Rule" id="MF_00014"/>
    </source>
</evidence>
<dbReference type="Gene3D" id="2.30.30.240">
    <property type="entry name" value="PRC-barrel domain"/>
    <property type="match status" value="1"/>
</dbReference>
<dbReference type="Pfam" id="PF24986">
    <property type="entry name" value="PRC_RimM"/>
    <property type="match status" value="1"/>
</dbReference>
<dbReference type="SUPFAM" id="SSF50346">
    <property type="entry name" value="PRC-barrel domain"/>
    <property type="match status" value="1"/>
</dbReference>
<keyword evidence="4 5" id="KW-0143">Chaperone</keyword>